<dbReference type="EMBL" id="QXFZ01000923">
    <property type="protein sequence ID" value="KAE9101186.1"/>
    <property type="molecule type" value="Genomic_DNA"/>
</dbReference>
<dbReference type="Proteomes" id="UP000437068">
    <property type="component" value="Unassembled WGS sequence"/>
</dbReference>
<keyword evidence="12" id="KW-1185">Reference proteome</keyword>
<dbReference type="Proteomes" id="UP000440367">
    <property type="component" value="Unassembled WGS sequence"/>
</dbReference>
<evidence type="ECO:0000313" key="10">
    <source>
        <dbReference type="EMBL" id="KAE9335393.1"/>
    </source>
</evidence>
<evidence type="ECO:0000313" key="6">
    <source>
        <dbReference type="EMBL" id="KAE9201762.1"/>
    </source>
</evidence>
<dbReference type="EMBL" id="QXGB01000893">
    <property type="protein sequence ID" value="KAE9201762.1"/>
    <property type="molecule type" value="Genomic_DNA"/>
</dbReference>
<evidence type="ECO:0000313" key="11">
    <source>
        <dbReference type="Proteomes" id="UP000429523"/>
    </source>
</evidence>
<evidence type="ECO:0000313" key="15">
    <source>
        <dbReference type="Proteomes" id="UP000440732"/>
    </source>
</evidence>
<sequence length="51" mass="5616">MWGHPPRALILTVSPQCSLTVSWVKSWALVCKSVIGILTKKNLDLHVPTSC</sequence>
<gene>
    <name evidence="9" type="ORF">PF001_g14430</name>
    <name evidence="8" type="ORF">PF002_g16376</name>
    <name evidence="7" type="ORF">PF004_g14234</name>
    <name evidence="6" type="ORF">PF005_g14830</name>
    <name evidence="5" type="ORF">PF006_g14008</name>
    <name evidence="3" type="ORF">PF007_g15237</name>
    <name evidence="10" type="ORF">PF008_g13513</name>
    <name evidence="1" type="ORF">PF009_g16427</name>
    <name evidence="4" type="ORF">PF010_g13753</name>
    <name evidence="2" type="ORF">PF011_g13944</name>
</gene>
<evidence type="ECO:0000313" key="17">
    <source>
        <dbReference type="Proteomes" id="UP000460718"/>
    </source>
</evidence>
<dbReference type="Proteomes" id="UP000476176">
    <property type="component" value="Unassembled WGS sequence"/>
</dbReference>
<dbReference type="EMBL" id="QXFW01000881">
    <property type="protein sequence ID" value="KAE9000990.1"/>
    <property type="molecule type" value="Genomic_DNA"/>
</dbReference>
<evidence type="ECO:0000313" key="2">
    <source>
        <dbReference type="EMBL" id="KAE9000990.1"/>
    </source>
</evidence>
<accession>A0A6A3EIN3</accession>
<evidence type="ECO:0000313" key="14">
    <source>
        <dbReference type="Proteomes" id="UP000440367"/>
    </source>
</evidence>
<dbReference type="EMBL" id="QXGC01000900">
    <property type="protein sequence ID" value="KAE9217159.1"/>
    <property type="molecule type" value="Genomic_DNA"/>
</dbReference>
<dbReference type="Proteomes" id="UP000433483">
    <property type="component" value="Unassembled WGS sequence"/>
</dbReference>
<evidence type="ECO:0000313" key="16">
    <source>
        <dbReference type="Proteomes" id="UP000441208"/>
    </source>
</evidence>
<evidence type="ECO:0000313" key="3">
    <source>
        <dbReference type="EMBL" id="KAE9101186.1"/>
    </source>
</evidence>
<evidence type="ECO:0000313" key="7">
    <source>
        <dbReference type="EMBL" id="KAE9217159.1"/>
    </source>
</evidence>
<evidence type="ECO:0000313" key="1">
    <source>
        <dbReference type="EMBL" id="KAE8933574.1"/>
    </source>
</evidence>
<evidence type="ECO:0000313" key="20">
    <source>
        <dbReference type="Proteomes" id="UP000488956"/>
    </source>
</evidence>
<dbReference type="Proteomes" id="UP000486351">
    <property type="component" value="Unassembled WGS sequence"/>
</dbReference>
<dbReference type="EMBL" id="QXGD01000964">
    <property type="protein sequence ID" value="KAE9218849.1"/>
    <property type="molecule type" value="Genomic_DNA"/>
</dbReference>
<comment type="caution">
    <text evidence="1">The sequence shown here is derived from an EMBL/GenBank/DDBJ whole genome shotgun (WGS) entry which is preliminary data.</text>
</comment>
<evidence type="ECO:0000313" key="4">
    <source>
        <dbReference type="EMBL" id="KAE9103383.1"/>
    </source>
</evidence>
<evidence type="ECO:0000313" key="18">
    <source>
        <dbReference type="Proteomes" id="UP000476176"/>
    </source>
</evidence>
<evidence type="ECO:0000313" key="13">
    <source>
        <dbReference type="Proteomes" id="UP000437068"/>
    </source>
</evidence>
<evidence type="ECO:0000313" key="12">
    <source>
        <dbReference type="Proteomes" id="UP000433483"/>
    </source>
</evidence>
<evidence type="ECO:0000313" key="9">
    <source>
        <dbReference type="EMBL" id="KAE9301480.1"/>
    </source>
</evidence>
<name>A0A6A3EIN3_9STRA</name>
<dbReference type="EMBL" id="QXGE01000896">
    <property type="protein sequence ID" value="KAE9301480.1"/>
    <property type="molecule type" value="Genomic_DNA"/>
</dbReference>
<evidence type="ECO:0000313" key="8">
    <source>
        <dbReference type="EMBL" id="KAE9218849.1"/>
    </source>
</evidence>
<evidence type="ECO:0000313" key="5">
    <source>
        <dbReference type="EMBL" id="KAE9138244.1"/>
    </source>
</evidence>
<evidence type="ECO:0000313" key="19">
    <source>
        <dbReference type="Proteomes" id="UP000486351"/>
    </source>
</evidence>
<dbReference type="Proteomes" id="UP000460718">
    <property type="component" value="Unassembled WGS sequence"/>
</dbReference>
<dbReference type="Proteomes" id="UP000488956">
    <property type="component" value="Unassembled WGS sequence"/>
</dbReference>
<reference evidence="11 12" key="1">
    <citation type="submission" date="2018-08" db="EMBL/GenBank/DDBJ databases">
        <title>Genomic investigation of the strawberry pathogen Phytophthora fragariae indicates pathogenicity is determined by transcriptional variation in three key races.</title>
        <authorList>
            <person name="Adams T.M."/>
            <person name="Armitage A.D."/>
            <person name="Sobczyk M.K."/>
            <person name="Bates H.J."/>
            <person name="Dunwell J.M."/>
            <person name="Nellist C.F."/>
            <person name="Harrison R.J."/>
        </authorList>
    </citation>
    <scope>NUCLEOTIDE SEQUENCE [LARGE SCALE GENOMIC DNA]</scope>
    <source>
        <strain evidence="9 13">A4</strain>
        <strain evidence="8 14">BC-1</strain>
        <strain evidence="7 18">BC-23</strain>
        <strain evidence="6 12">NOV-27</strain>
        <strain evidence="5 15">NOV-5</strain>
        <strain evidence="3 16">NOV-71</strain>
        <strain evidence="10 19">NOV-77</strain>
        <strain evidence="1 11">NOV-9</strain>
        <strain evidence="4 20">ONT-3</strain>
        <strain evidence="2 17">SCRP245</strain>
    </source>
</reference>
<dbReference type="EMBL" id="QXFY01000799">
    <property type="protein sequence ID" value="KAE9335393.1"/>
    <property type="molecule type" value="Genomic_DNA"/>
</dbReference>
<dbReference type="Proteomes" id="UP000441208">
    <property type="component" value="Unassembled WGS sequence"/>
</dbReference>
<dbReference type="Proteomes" id="UP000429523">
    <property type="component" value="Unassembled WGS sequence"/>
</dbReference>
<proteinExistence type="predicted"/>
<dbReference type="EMBL" id="QXGF01000999">
    <property type="protein sequence ID" value="KAE8933574.1"/>
    <property type="molecule type" value="Genomic_DNA"/>
</dbReference>
<dbReference type="EMBL" id="QXFX01000820">
    <property type="protein sequence ID" value="KAE9103383.1"/>
    <property type="molecule type" value="Genomic_DNA"/>
</dbReference>
<protein>
    <submittedName>
        <fullName evidence="1">Uncharacterized protein</fullName>
    </submittedName>
</protein>
<dbReference type="EMBL" id="QXGA01000858">
    <property type="protein sequence ID" value="KAE9138244.1"/>
    <property type="molecule type" value="Genomic_DNA"/>
</dbReference>
<organism evidence="1 11">
    <name type="scientific">Phytophthora fragariae</name>
    <dbReference type="NCBI Taxonomy" id="53985"/>
    <lineage>
        <taxon>Eukaryota</taxon>
        <taxon>Sar</taxon>
        <taxon>Stramenopiles</taxon>
        <taxon>Oomycota</taxon>
        <taxon>Peronosporomycetes</taxon>
        <taxon>Peronosporales</taxon>
        <taxon>Peronosporaceae</taxon>
        <taxon>Phytophthora</taxon>
    </lineage>
</organism>
<dbReference type="AlphaFoldDB" id="A0A6A3EIN3"/>
<dbReference type="Proteomes" id="UP000440732">
    <property type="component" value="Unassembled WGS sequence"/>
</dbReference>